<evidence type="ECO:0000313" key="11">
    <source>
        <dbReference type="EMBL" id="TNC14567.1"/>
    </source>
</evidence>
<keyword evidence="8" id="KW-1133">Transmembrane helix</keyword>
<evidence type="ECO:0000256" key="8">
    <source>
        <dbReference type="ARBA" id="ARBA00022989"/>
    </source>
</evidence>
<name>A0A5C4LMG1_9HYPH</name>
<sequence>MRESGEAGFVLPSVLAILLVVAAVAATAVKAVQTHGMATASRAASLRLQGLADGAVRLVAVSLVVQHIRRMPGLGLPENGAPVACPLPGGGTLSVAVQDQAGLVDLNAAPRDLLDDAFRALGIPGRDAAAIAAEVVDARDPDDVPEPNGAEAAQYRARGIPTGPRNAPFATVDEIEDLPSMTEAYAALLRPAVTVHNLGGGIDVSVSPGRAFARGVLAQSLQHHAATSPHRAYAVTVIASDPSGAQAGRSAILSVNAPGIGTGLVAWRFATETMPAATPHPACDAMLATLAPE</sequence>
<reference evidence="11 12" key="1">
    <citation type="submission" date="2019-06" db="EMBL/GenBank/DDBJ databases">
        <title>Genome of Methylobacterium sp. 17Sr1-39.</title>
        <authorList>
            <person name="Seo T."/>
        </authorList>
    </citation>
    <scope>NUCLEOTIDE SEQUENCE [LARGE SCALE GENOMIC DNA]</scope>
    <source>
        <strain evidence="11 12">17Sr1-39</strain>
    </source>
</reference>
<dbReference type="InterPro" id="IPR038072">
    <property type="entry name" value="GspK_central_sf"/>
</dbReference>
<evidence type="ECO:0000256" key="3">
    <source>
        <dbReference type="ARBA" id="ARBA00022448"/>
    </source>
</evidence>
<comment type="caution">
    <text evidence="11">The sequence shown here is derived from an EMBL/GenBank/DDBJ whole genome shotgun (WGS) entry which is preliminary data.</text>
</comment>
<evidence type="ECO:0000256" key="7">
    <source>
        <dbReference type="ARBA" id="ARBA00022927"/>
    </source>
</evidence>
<evidence type="ECO:0000256" key="6">
    <source>
        <dbReference type="ARBA" id="ARBA00022692"/>
    </source>
</evidence>
<dbReference type="InterPro" id="IPR049031">
    <property type="entry name" value="T2SSK_SAM-like_1st"/>
</dbReference>
<organism evidence="11 12">
    <name type="scientific">Methylobacterium terricola</name>
    <dbReference type="NCBI Taxonomy" id="2583531"/>
    <lineage>
        <taxon>Bacteria</taxon>
        <taxon>Pseudomonadati</taxon>
        <taxon>Pseudomonadota</taxon>
        <taxon>Alphaproteobacteria</taxon>
        <taxon>Hyphomicrobiales</taxon>
        <taxon>Methylobacteriaceae</taxon>
        <taxon>Methylobacterium</taxon>
    </lineage>
</organism>
<keyword evidence="3" id="KW-0813">Transport</keyword>
<comment type="subcellular location">
    <subcellularLocation>
        <location evidence="1">Cell inner membrane</location>
    </subcellularLocation>
</comment>
<dbReference type="PANTHER" id="PTHR38831:SF2">
    <property type="entry name" value="TYPE II SECRETION SYSTEM PROTEIN K"/>
    <property type="match status" value="1"/>
</dbReference>
<dbReference type="Gene3D" id="1.10.40.60">
    <property type="entry name" value="EpsJ-like"/>
    <property type="match status" value="1"/>
</dbReference>
<protein>
    <submittedName>
        <fullName evidence="11">General secretion pathway protein GspK</fullName>
    </submittedName>
</protein>
<evidence type="ECO:0000259" key="10">
    <source>
        <dbReference type="Pfam" id="PF21687"/>
    </source>
</evidence>
<dbReference type="Proteomes" id="UP000305267">
    <property type="component" value="Unassembled WGS sequence"/>
</dbReference>
<keyword evidence="6" id="KW-0812">Transmembrane</keyword>
<feature type="domain" description="T2SS protein K first SAM-like" evidence="10">
    <location>
        <begin position="108"/>
        <end position="195"/>
    </location>
</feature>
<keyword evidence="5" id="KW-0997">Cell inner membrane</keyword>
<comment type="similarity">
    <text evidence="2">Belongs to the GSP K family.</text>
</comment>
<dbReference type="SUPFAM" id="SSF158544">
    <property type="entry name" value="GspK insert domain-like"/>
    <property type="match status" value="1"/>
</dbReference>
<evidence type="ECO:0000256" key="4">
    <source>
        <dbReference type="ARBA" id="ARBA00022475"/>
    </source>
</evidence>
<evidence type="ECO:0000256" key="2">
    <source>
        <dbReference type="ARBA" id="ARBA00007246"/>
    </source>
</evidence>
<dbReference type="AlphaFoldDB" id="A0A5C4LMG1"/>
<dbReference type="GO" id="GO:0009306">
    <property type="term" value="P:protein secretion"/>
    <property type="evidence" value="ECO:0007669"/>
    <property type="project" value="InterPro"/>
</dbReference>
<gene>
    <name evidence="11" type="ORF">FF100_09980</name>
</gene>
<proteinExistence type="inferred from homology"/>
<keyword evidence="9" id="KW-0472">Membrane</keyword>
<keyword evidence="7" id="KW-0653">Protein transport</keyword>
<dbReference type="GO" id="GO:0005886">
    <property type="term" value="C:plasma membrane"/>
    <property type="evidence" value="ECO:0007669"/>
    <property type="project" value="UniProtKB-SubCell"/>
</dbReference>
<evidence type="ECO:0000256" key="5">
    <source>
        <dbReference type="ARBA" id="ARBA00022519"/>
    </source>
</evidence>
<dbReference type="InterPro" id="IPR005628">
    <property type="entry name" value="GspK"/>
</dbReference>
<dbReference type="OrthoDB" id="8084719at2"/>
<evidence type="ECO:0000313" key="12">
    <source>
        <dbReference type="Proteomes" id="UP000305267"/>
    </source>
</evidence>
<dbReference type="PANTHER" id="PTHR38831">
    <property type="entry name" value="TYPE II SECRETION SYSTEM PROTEIN K"/>
    <property type="match status" value="1"/>
</dbReference>
<evidence type="ECO:0000256" key="1">
    <source>
        <dbReference type="ARBA" id="ARBA00004533"/>
    </source>
</evidence>
<dbReference type="Pfam" id="PF21687">
    <property type="entry name" value="T2SSK_1st"/>
    <property type="match status" value="1"/>
</dbReference>
<keyword evidence="4" id="KW-1003">Cell membrane</keyword>
<evidence type="ECO:0000256" key="9">
    <source>
        <dbReference type="ARBA" id="ARBA00023136"/>
    </source>
</evidence>
<keyword evidence="12" id="KW-1185">Reference proteome</keyword>
<accession>A0A5C4LMG1</accession>
<dbReference type="EMBL" id="VDDA01000003">
    <property type="protein sequence ID" value="TNC14567.1"/>
    <property type="molecule type" value="Genomic_DNA"/>
</dbReference>